<dbReference type="KEGG" id="mauu:NCTC10437_03112"/>
<feature type="compositionally biased region" description="Low complexity" evidence="1">
    <location>
        <begin position="180"/>
        <end position="199"/>
    </location>
</feature>
<organism evidence="2 3">
    <name type="scientific">Mycolicibacterium aurum</name>
    <name type="common">Mycobacterium aurum</name>
    <dbReference type="NCBI Taxonomy" id="1791"/>
    <lineage>
        <taxon>Bacteria</taxon>
        <taxon>Bacillati</taxon>
        <taxon>Actinomycetota</taxon>
        <taxon>Actinomycetes</taxon>
        <taxon>Mycobacteriales</taxon>
        <taxon>Mycobacteriaceae</taxon>
        <taxon>Mycolicibacterium</taxon>
    </lineage>
</organism>
<sequence length="322" mass="33767">MGEVLDARSGQLADLTQAQTLALVAIAEKCHADSRQGAVWLAHVEAAIGKSKRTAVRTLEQLKDRGLIRVVKRGYKSHGVIRPNIFELLVLAPPRTAQANDGGCASQDGASADDVLAPDPDVLAPDSNVVAPSLGGNLNGSRDGSKDGGARAREASPTPELEPSSDDPPPTSQRIAKPEATAAATAAPPTPDPDGALADDATETTTPGIDGGAVDVEPDPTPPWYCGRHPDDVDRPCHACKMRRKAWERDHPDGVAAPGRITPSSPLPVPGYQCPRCRDGGLVLNTDGSALASGPLVCHHDGTWHEATPDERSDLNQRRRPA</sequence>
<feature type="region of interest" description="Disordered" evidence="1">
    <location>
        <begin position="247"/>
        <end position="270"/>
    </location>
</feature>
<evidence type="ECO:0000313" key="2">
    <source>
        <dbReference type="EMBL" id="VEG55656.1"/>
    </source>
</evidence>
<gene>
    <name evidence="2" type="ORF">NCTC10437_03112</name>
</gene>
<protein>
    <recommendedName>
        <fullName evidence="4">Helix-turn-helix domain-containing protein</fullName>
    </recommendedName>
</protein>
<keyword evidence="3" id="KW-1185">Reference proteome</keyword>
<feature type="region of interest" description="Disordered" evidence="1">
    <location>
        <begin position="300"/>
        <end position="322"/>
    </location>
</feature>
<evidence type="ECO:0000313" key="3">
    <source>
        <dbReference type="Proteomes" id="UP000279306"/>
    </source>
</evidence>
<dbReference type="STRING" id="1791.GCA_001049355_01250"/>
<proteinExistence type="predicted"/>
<name>A0A448IT78_MYCAU</name>
<evidence type="ECO:0008006" key="4">
    <source>
        <dbReference type="Google" id="ProtNLM"/>
    </source>
</evidence>
<evidence type="ECO:0000256" key="1">
    <source>
        <dbReference type="SAM" id="MobiDB-lite"/>
    </source>
</evidence>
<dbReference type="AlphaFoldDB" id="A0A448IT78"/>
<dbReference type="EMBL" id="LR134356">
    <property type="protein sequence ID" value="VEG55656.1"/>
    <property type="molecule type" value="Genomic_DNA"/>
</dbReference>
<reference evidence="2 3" key="1">
    <citation type="submission" date="2018-12" db="EMBL/GenBank/DDBJ databases">
        <authorList>
            <consortium name="Pathogen Informatics"/>
        </authorList>
    </citation>
    <scope>NUCLEOTIDE SEQUENCE [LARGE SCALE GENOMIC DNA]</scope>
    <source>
        <strain evidence="2 3">NCTC10437</strain>
    </source>
</reference>
<dbReference type="Proteomes" id="UP000279306">
    <property type="component" value="Chromosome"/>
</dbReference>
<feature type="compositionally biased region" description="Basic and acidic residues" evidence="1">
    <location>
        <begin position="143"/>
        <end position="154"/>
    </location>
</feature>
<accession>A0A448IT78</accession>
<feature type="region of interest" description="Disordered" evidence="1">
    <location>
        <begin position="97"/>
        <end position="232"/>
    </location>
</feature>